<evidence type="ECO:0000313" key="6">
    <source>
        <dbReference type="EMBL" id="PVU85407.1"/>
    </source>
</evidence>
<dbReference type="GO" id="GO:0008270">
    <property type="term" value="F:zinc ion binding"/>
    <property type="evidence" value="ECO:0007669"/>
    <property type="project" value="UniProtKB-KW"/>
</dbReference>
<dbReference type="SUPFAM" id="SSF57903">
    <property type="entry name" value="FYVE/PHD zinc finger"/>
    <property type="match status" value="1"/>
</dbReference>
<dbReference type="InterPro" id="IPR019787">
    <property type="entry name" value="Znf_PHD-finger"/>
</dbReference>
<organism evidence="8 9">
    <name type="scientific">Furculomyces boomerangus</name>
    <dbReference type="NCBI Taxonomy" id="61424"/>
    <lineage>
        <taxon>Eukaryota</taxon>
        <taxon>Fungi</taxon>
        <taxon>Fungi incertae sedis</taxon>
        <taxon>Zoopagomycota</taxon>
        <taxon>Kickxellomycotina</taxon>
        <taxon>Harpellomycetes</taxon>
        <taxon>Harpellales</taxon>
        <taxon>Harpellaceae</taxon>
        <taxon>Furculomyces</taxon>
    </lineage>
</organism>
<dbReference type="AlphaFoldDB" id="A0A2T9YKN7"/>
<keyword evidence="9" id="KW-1185">Reference proteome</keyword>
<keyword evidence="3" id="KW-0862">Zinc</keyword>
<feature type="domain" description="PHD-type" evidence="5">
    <location>
        <begin position="5"/>
        <end position="64"/>
    </location>
</feature>
<dbReference type="CDD" id="cd15517">
    <property type="entry name" value="PHD_TCF19_like"/>
    <property type="match status" value="1"/>
</dbReference>
<dbReference type="STRING" id="61424.A0A2T9YKN7"/>
<protein>
    <recommendedName>
        <fullName evidence="5">PHD-type domain-containing protein</fullName>
    </recommendedName>
</protein>
<dbReference type="EMBL" id="MBFT01001051">
    <property type="protein sequence ID" value="PVU85675.1"/>
    <property type="molecule type" value="Genomic_DNA"/>
</dbReference>
<dbReference type="SMART" id="SM00249">
    <property type="entry name" value="PHD"/>
    <property type="match status" value="1"/>
</dbReference>
<keyword evidence="2 4" id="KW-0863">Zinc-finger</keyword>
<keyword evidence="1" id="KW-0479">Metal-binding</keyword>
<evidence type="ECO:0000256" key="1">
    <source>
        <dbReference type="ARBA" id="ARBA00022723"/>
    </source>
</evidence>
<dbReference type="InterPro" id="IPR011011">
    <property type="entry name" value="Znf_FYVE_PHD"/>
</dbReference>
<sequence>MTKRKERCLVCNKVYPNNKTSTSQTDLWIQCDQCNGWIHESCSELTDSQVVKIEAYKCIKCINENQKGMKRKSSRTSGKVDYRMLNDGNSTLYTDIIQKLEDASHKYHIVEIKNGNGLTNDTIWDLIQQEDYFNPILVQDPEGLDMNIDRKNISIKNIKTLVGKYYSLL</sequence>
<dbReference type="InterPro" id="IPR001965">
    <property type="entry name" value="Znf_PHD"/>
</dbReference>
<evidence type="ECO:0000256" key="4">
    <source>
        <dbReference type="PROSITE-ProRule" id="PRU00146"/>
    </source>
</evidence>
<evidence type="ECO:0000313" key="8">
    <source>
        <dbReference type="EMBL" id="PVU92906.1"/>
    </source>
</evidence>
<proteinExistence type="predicted"/>
<dbReference type="Proteomes" id="UP000245699">
    <property type="component" value="Unassembled WGS sequence"/>
</dbReference>
<evidence type="ECO:0000259" key="5">
    <source>
        <dbReference type="PROSITE" id="PS50016"/>
    </source>
</evidence>
<evidence type="ECO:0000313" key="9">
    <source>
        <dbReference type="Proteomes" id="UP000245699"/>
    </source>
</evidence>
<evidence type="ECO:0000256" key="2">
    <source>
        <dbReference type="ARBA" id="ARBA00022771"/>
    </source>
</evidence>
<comment type="caution">
    <text evidence="8">The sequence shown here is derived from an EMBL/GenBank/DDBJ whole genome shotgun (WGS) entry which is preliminary data.</text>
</comment>
<dbReference type="EMBL" id="MBFT01000341">
    <property type="protein sequence ID" value="PVU92906.1"/>
    <property type="molecule type" value="Genomic_DNA"/>
</dbReference>
<dbReference type="OrthoDB" id="5876800at2759"/>
<reference evidence="8 9" key="1">
    <citation type="journal article" date="2018" name="MBio">
        <title>Comparative Genomics Reveals the Core Gene Toolbox for the Fungus-Insect Symbiosis.</title>
        <authorList>
            <person name="Wang Y."/>
            <person name="Stata M."/>
            <person name="Wang W."/>
            <person name="Stajich J.E."/>
            <person name="White M.M."/>
            <person name="Moncalvo J.M."/>
        </authorList>
    </citation>
    <scope>NUCLEOTIDE SEQUENCE [LARGE SCALE GENOMIC DNA]</scope>
    <source>
        <strain evidence="8 9">AUS-77-4</strain>
    </source>
</reference>
<evidence type="ECO:0000256" key="3">
    <source>
        <dbReference type="ARBA" id="ARBA00022833"/>
    </source>
</evidence>
<dbReference type="Gene3D" id="2.60.120.650">
    <property type="entry name" value="Cupin"/>
    <property type="match status" value="1"/>
</dbReference>
<dbReference type="PROSITE" id="PS50016">
    <property type="entry name" value="ZF_PHD_2"/>
    <property type="match status" value="1"/>
</dbReference>
<gene>
    <name evidence="8" type="ORF">BB559_003537</name>
    <name evidence="7" type="ORF">BB559_006868</name>
    <name evidence="6" type="ORF">BB559_007036</name>
</gene>
<evidence type="ECO:0000313" key="7">
    <source>
        <dbReference type="EMBL" id="PVU85675.1"/>
    </source>
</evidence>
<dbReference type="Pfam" id="PF00628">
    <property type="entry name" value="PHD"/>
    <property type="match status" value="1"/>
</dbReference>
<dbReference type="EMBL" id="MBFT01001086">
    <property type="protein sequence ID" value="PVU85407.1"/>
    <property type="molecule type" value="Genomic_DNA"/>
</dbReference>
<name>A0A2T9YKN7_9FUNG</name>
<accession>A0A2T9YKN7</accession>